<sequence length="401" mass="44531">MVCRYNAGLFLIVTVIIMWVCSAEVTQGIFTEYEQPFVVTYLGTSLLVVYLPIAYIKDWLYKFLSRFSSSNHAEIMDKSTEVLSNPEKYNVVLNVFEIEHKKSVAIKDIGEDLHAQEEGMLLVFKPTDATDVLKQDKDITTRQIATFGFYLAPLWFITEYLANAALARTSVATTTVLFSTTGPFTLFIGAFLGQDTISIGKVVSVCVTMAGVAMTTVGRTWTTDESQSSASANGKYPLVGYLFGLLSAMIDGLFTVLLKKFVDEEGEKVDMQKIFGYIGLFTFVALWWLAWPLTALGIEPKLTIPHSAKVGEVVIANSIIGNVLSDYFWALGVVWTTPLVAAIGESLTIPLAMLADMIIHHRHYSLVYILGSSQVFLGFVIANLSDWFSQKSVSLFWNSLW</sequence>
<feature type="transmembrane region" description="Helical" evidence="2">
    <location>
        <begin position="144"/>
        <end position="165"/>
    </location>
</feature>
<dbReference type="EMBL" id="GHES01045320">
    <property type="protein sequence ID" value="MPA75879.1"/>
    <property type="molecule type" value="Transcribed_RNA"/>
</dbReference>
<keyword evidence="2" id="KW-0812">Transmembrane</keyword>
<feature type="transmembrane region" description="Helical" evidence="2">
    <location>
        <begin position="327"/>
        <end position="354"/>
    </location>
</feature>
<evidence type="ECO:0000256" key="1">
    <source>
        <dbReference type="ARBA" id="ARBA00004141"/>
    </source>
</evidence>
<feature type="transmembrane region" description="Helical" evidence="2">
    <location>
        <begin position="274"/>
        <end position="291"/>
    </location>
</feature>
<organism evidence="4">
    <name type="scientific">Davidia involucrata</name>
    <name type="common">Dove tree</name>
    <dbReference type="NCBI Taxonomy" id="16924"/>
    <lineage>
        <taxon>Eukaryota</taxon>
        <taxon>Viridiplantae</taxon>
        <taxon>Streptophyta</taxon>
        <taxon>Embryophyta</taxon>
        <taxon>Tracheophyta</taxon>
        <taxon>Spermatophyta</taxon>
        <taxon>Magnoliopsida</taxon>
        <taxon>eudicotyledons</taxon>
        <taxon>Gunneridae</taxon>
        <taxon>Pentapetalae</taxon>
        <taxon>asterids</taxon>
        <taxon>Cornales</taxon>
        <taxon>Nyssaceae</taxon>
        <taxon>Davidia</taxon>
    </lineage>
</organism>
<dbReference type="AlphaFoldDB" id="A0A5B7C3X8"/>
<comment type="subcellular location">
    <subcellularLocation>
        <location evidence="1">Membrane</location>
        <topology evidence="1">Multi-pass membrane protein</topology>
    </subcellularLocation>
</comment>
<keyword evidence="3" id="KW-0732">Signal</keyword>
<proteinExistence type="predicted"/>
<evidence type="ECO:0008006" key="5">
    <source>
        <dbReference type="Google" id="ProtNLM"/>
    </source>
</evidence>
<evidence type="ECO:0000256" key="3">
    <source>
        <dbReference type="SAM" id="SignalP"/>
    </source>
</evidence>
<feature type="signal peptide" evidence="3">
    <location>
        <begin position="1"/>
        <end position="23"/>
    </location>
</feature>
<protein>
    <recommendedName>
        <fullName evidence="5">EamA domain-containing protein</fullName>
    </recommendedName>
</protein>
<feature type="transmembrane region" description="Helical" evidence="2">
    <location>
        <begin position="199"/>
        <end position="218"/>
    </location>
</feature>
<feature type="transmembrane region" description="Helical" evidence="2">
    <location>
        <begin position="238"/>
        <end position="262"/>
    </location>
</feature>
<feature type="chain" id="PRO_5022681670" description="EamA domain-containing protein" evidence="3">
    <location>
        <begin position="24"/>
        <end position="401"/>
    </location>
</feature>
<accession>A0A5B7C3X8</accession>
<keyword evidence="2" id="KW-0472">Membrane</keyword>
<reference evidence="4" key="1">
    <citation type="submission" date="2019-08" db="EMBL/GenBank/DDBJ databases">
        <title>Reference gene set and small RNA set construction with multiple tissues from Davidia involucrata Baill.</title>
        <authorList>
            <person name="Yang H."/>
            <person name="Zhou C."/>
            <person name="Li G."/>
            <person name="Wang J."/>
            <person name="Gao P."/>
            <person name="Wang M."/>
            <person name="Wang R."/>
            <person name="Zhao Y."/>
        </authorList>
    </citation>
    <scope>NUCLEOTIDE SEQUENCE</scope>
    <source>
        <tissue evidence="4">Mixed with DoveR01_LX</tissue>
    </source>
</reference>
<keyword evidence="2" id="KW-1133">Transmembrane helix</keyword>
<evidence type="ECO:0000313" key="4">
    <source>
        <dbReference type="EMBL" id="MPA75879.1"/>
    </source>
</evidence>
<dbReference type="GO" id="GO:0016020">
    <property type="term" value="C:membrane"/>
    <property type="evidence" value="ECO:0007669"/>
    <property type="project" value="TreeGrafter"/>
</dbReference>
<feature type="transmembrane region" description="Helical" evidence="2">
    <location>
        <begin position="366"/>
        <end position="385"/>
    </location>
</feature>
<gene>
    <name evidence="4" type="ORF">Din_045320</name>
</gene>
<evidence type="ECO:0000256" key="2">
    <source>
        <dbReference type="SAM" id="Phobius"/>
    </source>
</evidence>
<feature type="transmembrane region" description="Helical" evidence="2">
    <location>
        <begin position="171"/>
        <end position="192"/>
    </location>
</feature>
<feature type="transmembrane region" description="Helical" evidence="2">
    <location>
        <begin position="39"/>
        <end position="56"/>
    </location>
</feature>
<dbReference type="InterPro" id="IPR037185">
    <property type="entry name" value="EmrE-like"/>
</dbReference>
<name>A0A5B7C3X8_DAVIN</name>
<dbReference type="PANTHER" id="PTHR23051">
    <property type="entry name" value="SOLUTE CARRIER FAMILY 35, MEMBER F5"/>
    <property type="match status" value="1"/>
</dbReference>
<dbReference type="PANTHER" id="PTHR23051:SF10">
    <property type="entry name" value="EAMA DOMAIN-CONTAINING PROTEIN"/>
    <property type="match status" value="1"/>
</dbReference>
<dbReference type="SUPFAM" id="SSF103481">
    <property type="entry name" value="Multidrug resistance efflux transporter EmrE"/>
    <property type="match status" value="1"/>
</dbReference>